<keyword evidence="3" id="KW-1185">Reference proteome</keyword>
<proteinExistence type="predicted"/>
<keyword evidence="1" id="KW-1133">Transmembrane helix</keyword>
<keyword evidence="1" id="KW-0812">Transmembrane</keyword>
<organism evidence="2 3">
    <name type="scientific">Lolium multiflorum</name>
    <name type="common">Italian ryegrass</name>
    <name type="synonym">Lolium perenne subsp. multiflorum</name>
    <dbReference type="NCBI Taxonomy" id="4521"/>
    <lineage>
        <taxon>Eukaryota</taxon>
        <taxon>Viridiplantae</taxon>
        <taxon>Streptophyta</taxon>
        <taxon>Embryophyta</taxon>
        <taxon>Tracheophyta</taxon>
        <taxon>Spermatophyta</taxon>
        <taxon>Magnoliopsida</taxon>
        <taxon>Liliopsida</taxon>
        <taxon>Poales</taxon>
        <taxon>Poaceae</taxon>
        <taxon>BOP clade</taxon>
        <taxon>Pooideae</taxon>
        <taxon>Poodae</taxon>
        <taxon>Poeae</taxon>
        <taxon>Poeae Chloroplast Group 2 (Poeae type)</taxon>
        <taxon>Loliodinae</taxon>
        <taxon>Loliinae</taxon>
        <taxon>Lolium</taxon>
    </lineage>
</organism>
<reference evidence="2" key="1">
    <citation type="submission" date="2023-07" db="EMBL/GenBank/DDBJ databases">
        <title>A chromosome-level genome assembly of Lolium multiflorum.</title>
        <authorList>
            <person name="Chen Y."/>
            <person name="Copetti D."/>
            <person name="Kolliker R."/>
            <person name="Studer B."/>
        </authorList>
    </citation>
    <scope>NUCLEOTIDE SEQUENCE</scope>
    <source>
        <strain evidence="2">02402/16</strain>
        <tissue evidence="2">Leaf</tissue>
    </source>
</reference>
<evidence type="ECO:0000256" key="1">
    <source>
        <dbReference type="SAM" id="Phobius"/>
    </source>
</evidence>
<dbReference type="AlphaFoldDB" id="A0AAD8RF60"/>
<protein>
    <submittedName>
        <fullName evidence="2">Uncharacterized protein</fullName>
    </submittedName>
</protein>
<name>A0AAD8RF60_LOLMU</name>
<evidence type="ECO:0000313" key="2">
    <source>
        <dbReference type="EMBL" id="KAK1618133.1"/>
    </source>
</evidence>
<evidence type="ECO:0000313" key="3">
    <source>
        <dbReference type="Proteomes" id="UP001231189"/>
    </source>
</evidence>
<gene>
    <name evidence="2" type="ORF">QYE76_023650</name>
</gene>
<dbReference type="EMBL" id="JAUUTY010000006">
    <property type="protein sequence ID" value="KAK1618133.1"/>
    <property type="molecule type" value="Genomic_DNA"/>
</dbReference>
<feature type="transmembrane region" description="Helical" evidence="1">
    <location>
        <begin position="20"/>
        <end position="39"/>
    </location>
</feature>
<accession>A0AAD8RF60</accession>
<dbReference type="Proteomes" id="UP001231189">
    <property type="component" value="Unassembled WGS sequence"/>
</dbReference>
<keyword evidence="1" id="KW-0472">Membrane</keyword>
<comment type="caution">
    <text evidence="2">The sequence shown here is derived from an EMBL/GenBank/DDBJ whole genome shotgun (WGS) entry which is preliminary data.</text>
</comment>
<sequence>MFFYAIISIDRFGFCADIHAIAAWILASTFMAAVWPFFLKRAAARDSLHNPLHWYINLIMVWHLNKWRVLVLPVHGKGWLGAKRFNLAGFSYRQI</sequence>